<sequence length="100" mass="12020">MKKYRLKLNEINFRFLQSILFKLAEAYKDKMPEDISHQLLLELYDAKFNISLFDTNKEKVMQLNRSQVMAFHIFLSEIPLKGEIDLIRNQLFNDFDVFLT</sequence>
<name>A0A1S1YWB8_FLAPC</name>
<keyword evidence="2" id="KW-1185">Reference proteome</keyword>
<evidence type="ECO:0000313" key="2">
    <source>
        <dbReference type="Proteomes" id="UP000179797"/>
    </source>
</evidence>
<dbReference type="OrthoDB" id="980839at2"/>
<dbReference type="RefSeq" id="WP_044223880.1">
    <property type="nucleotide sequence ID" value="NZ_JRYR02000001.1"/>
</dbReference>
<protein>
    <submittedName>
        <fullName evidence="1">Uncharacterized protein</fullName>
    </submittedName>
</protein>
<comment type="caution">
    <text evidence="1">The sequence shown here is derived from an EMBL/GenBank/DDBJ whole genome shotgun (WGS) entry which is preliminary data.</text>
</comment>
<dbReference type="Proteomes" id="UP000179797">
    <property type="component" value="Unassembled WGS sequence"/>
</dbReference>
<dbReference type="STRING" id="915059.NH26_02635"/>
<accession>A0A1S1YWB8</accession>
<gene>
    <name evidence="1" type="ORF">NH26_02635</name>
</gene>
<reference evidence="1 2" key="1">
    <citation type="journal article" date="2012" name="Int. J. Syst. Evol. Microbiol.">
        <title>Flammeovirga pacifica sp. nov., isolated from deep-sea sediment.</title>
        <authorList>
            <person name="Xu H."/>
            <person name="Fu Y."/>
            <person name="Yang N."/>
            <person name="Ding Z."/>
            <person name="Lai Q."/>
            <person name="Zeng R."/>
        </authorList>
    </citation>
    <scope>NUCLEOTIDE SEQUENCE [LARGE SCALE GENOMIC DNA]</scope>
    <source>
        <strain evidence="2">DSM 24597 / LMG 26175 / WPAGA1</strain>
    </source>
</reference>
<dbReference type="AlphaFoldDB" id="A0A1S1YWB8"/>
<proteinExistence type="predicted"/>
<evidence type="ECO:0000313" key="1">
    <source>
        <dbReference type="EMBL" id="OHX65322.1"/>
    </source>
</evidence>
<organism evidence="1 2">
    <name type="scientific">Flammeovirga pacifica</name>
    <dbReference type="NCBI Taxonomy" id="915059"/>
    <lineage>
        <taxon>Bacteria</taxon>
        <taxon>Pseudomonadati</taxon>
        <taxon>Bacteroidota</taxon>
        <taxon>Cytophagia</taxon>
        <taxon>Cytophagales</taxon>
        <taxon>Flammeovirgaceae</taxon>
        <taxon>Flammeovirga</taxon>
    </lineage>
</organism>
<dbReference type="EMBL" id="JRYR02000001">
    <property type="protein sequence ID" value="OHX65322.1"/>
    <property type="molecule type" value="Genomic_DNA"/>
</dbReference>